<protein>
    <submittedName>
        <fullName evidence="2">Uncharacterized protein</fullName>
    </submittedName>
</protein>
<evidence type="ECO:0000256" key="1">
    <source>
        <dbReference type="SAM" id="Coils"/>
    </source>
</evidence>
<evidence type="ECO:0000313" key="2">
    <source>
        <dbReference type="EMBL" id="QHS79617.1"/>
    </source>
</evidence>
<dbReference type="AlphaFoldDB" id="A0A6C0AIH9"/>
<organism evidence="2">
    <name type="scientific">viral metagenome</name>
    <dbReference type="NCBI Taxonomy" id="1070528"/>
    <lineage>
        <taxon>unclassified sequences</taxon>
        <taxon>metagenomes</taxon>
        <taxon>organismal metagenomes</taxon>
    </lineage>
</organism>
<name>A0A6C0AIH9_9ZZZZ</name>
<reference evidence="2" key="1">
    <citation type="journal article" date="2020" name="Nature">
        <title>Giant virus diversity and host interactions through global metagenomics.</title>
        <authorList>
            <person name="Schulz F."/>
            <person name="Roux S."/>
            <person name="Paez-Espino D."/>
            <person name="Jungbluth S."/>
            <person name="Walsh D.A."/>
            <person name="Denef V.J."/>
            <person name="McMahon K.D."/>
            <person name="Konstantinidis K.T."/>
            <person name="Eloe-Fadrosh E.A."/>
            <person name="Kyrpides N.C."/>
            <person name="Woyke T."/>
        </authorList>
    </citation>
    <scope>NUCLEOTIDE SEQUENCE</scope>
    <source>
        <strain evidence="2">GVMAG-S-1035303-20</strain>
    </source>
</reference>
<keyword evidence="1" id="KW-0175">Coiled coil</keyword>
<proteinExistence type="predicted"/>
<accession>A0A6C0AIH9</accession>
<feature type="coiled-coil region" evidence="1">
    <location>
        <begin position="17"/>
        <end position="51"/>
    </location>
</feature>
<sequence>MTTTLDQRDLVKCVRKFRTLDDELKVANTRIHKLREDKKFVESEMSDILKRTAFQGINKLEIQDDGSFIKVQRPETWNKPWSLSQKELKDLIASYSGPLDGLFKWIVDRKKTEMVAKEFAFRRIVNMDDNHNDDTRSEMGANRHA</sequence>
<dbReference type="EMBL" id="MN740650">
    <property type="protein sequence ID" value="QHS79617.1"/>
    <property type="molecule type" value="Genomic_DNA"/>
</dbReference>